<keyword evidence="3" id="KW-0378">Hydrolase</keyword>
<reference evidence="3 4" key="1">
    <citation type="submission" date="2020-02" db="EMBL/GenBank/DDBJ databases">
        <title>Whole Genome Shotgun Sequence of Streptomyces sp. strain CWH03.</title>
        <authorList>
            <person name="Dohra H."/>
            <person name="Kodani S."/>
            <person name="Yamamura H."/>
        </authorList>
    </citation>
    <scope>NUCLEOTIDE SEQUENCE [LARGE SCALE GENOMIC DNA]</scope>
    <source>
        <strain evidence="3 4">CWH03</strain>
    </source>
</reference>
<dbReference type="RefSeq" id="WP_173263182.1">
    <property type="nucleotide sequence ID" value="NZ_BLLG01000003.1"/>
</dbReference>
<name>A0A6A0AU82_9ACTN</name>
<accession>A0A6A0AU82</accession>
<dbReference type="PRINTS" id="PR00412">
    <property type="entry name" value="EPOXHYDRLASE"/>
</dbReference>
<evidence type="ECO:0000313" key="3">
    <source>
        <dbReference type="EMBL" id="GFH35167.1"/>
    </source>
</evidence>
<dbReference type="InterPro" id="IPR000073">
    <property type="entry name" value="AB_hydrolase_1"/>
</dbReference>
<feature type="domain" description="AB hydrolase-1" evidence="2">
    <location>
        <begin position="22"/>
        <end position="174"/>
    </location>
</feature>
<dbReference type="Proteomes" id="UP000484988">
    <property type="component" value="Unassembled WGS sequence"/>
</dbReference>
<dbReference type="Pfam" id="PF00561">
    <property type="entry name" value="Abhydrolase_1"/>
    <property type="match status" value="1"/>
</dbReference>
<keyword evidence="4" id="KW-1185">Reference proteome</keyword>
<sequence length="270" mass="29153">MRKEYADTPQGRLHYARDGEGPPVVLTHQTPRSADEYADVLPLLAAGGFTAIAPDTLGYGESEPPRGAPTIETYATALLALLDVLELPAAVVGGHHTGGVIAFEAAVAAPHRVASLVLSCTPYLDEKGRAALRAQTPTEDQPPRIDAGHLLDLWRQRAAFYPPDRPELLDRFLRDALRAWRPQAGHTAVGSYRMEDRIDRLAVPTLLLGADADPVSYPDLDRWRQVLPDGRIAVIVGAGVPAPEHMPREFADAIIDFLRTHHPLAGAGGS</sequence>
<dbReference type="EMBL" id="BLLG01000003">
    <property type="protein sequence ID" value="GFH35167.1"/>
    <property type="molecule type" value="Genomic_DNA"/>
</dbReference>
<dbReference type="PRINTS" id="PR00111">
    <property type="entry name" value="ABHYDROLASE"/>
</dbReference>
<dbReference type="PANTHER" id="PTHR43798:SF33">
    <property type="entry name" value="HYDROLASE, PUTATIVE (AFU_ORTHOLOGUE AFUA_2G14860)-RELATED"/>
    <property type="match status" value="1"/>
</dbReference>
<evidence type="ECO:0000313" key="4">
    <source>
        <dbReference type="Proteomes" id="UP000484988"/>
    </source>
</evidence>
<dbReference type="PANTHER" id="PTHR43798">
    <property type="entry name" value="MONOACYLGLYCEROL LIPASE"/>
    <property type="match status" value="1"/>
</dbReference>
<dbReference type="InterPro" id="IPR029058">
    <property type="entry name" value="AB_hydrolase_fold"/>
</dbReference>
<evidence type="ECO:0000256" key="1">
    <source>
        <dbReference type="SAM" id="MobiDB-lite"/>
    </source>
</evidence>
<dbReference type="GO" id="GO:0016020">
    <property type="term" value="C:membrane"/>
    <property type="evidence" value="ECO:0007669"/>
    <property type="project" value="TreeGrafter"/>
</dbReference>
<dbReference type="Gene3D" id="3.40.50.1820">
    <property type="entry name" value="alpha/beta hydrolase"/>
    <property type="match status" value="1"/>
</dbReference>
<organism evidence="3 4">
    <name type="scientific">Streptomyces pacificus</name>
    <dbReference type="NCBI Taxonomy" id="2705029"/>
    <lineage>
        <taxon>Bacteria</taxon>
        <taxon>Bacillati</taxon>
        <taxon>Actinomycetota</taxon>
        <taxon>Actinomycetes</taxon>
        <taxon>Kitasatosporales</taxon>
        <taxon>Streptomycetaceae</taxon>
        <taxon>Streptomyces</taxon>
    </lineage>
</organism>
<dbReference type="InterPro" id="IPR000639">
    <property type="entry name" value="Epox_hydrolase-like"/>
</dbReference>
<dbReference type="GO" id="GO:0016787">
    <property type="term" value="F:hydrolase activity"/>
    <property type="evidence" value="ECO:0007669"/>
    <property type="project" value="UniProtKB-KW"/>
</dbReference>
<protein>
    <submittedName>
        <fullName evidence="3">Alpha/beta hydrolase</fullName>
    </submittedName>
</protein>
<feature type="region of interest" description="Disordered" evidence="1">
    <location>
        <begin position="1"/>
        <end position="22"/>
    </location>
</feature>
<dbReference type="InterPro" id="IPR050266">
    <property type="entry name" value="AB_hydrolase_sf"/>
</dbReference>
<dbReference type="AlphaFoldDB" id="A0A6A0AU82"/>
<proteinExistence type="predicted"/>
<dbReference type="SUPFAM" id="SSF53474">
    <property type="entry name" value="alpha/beta-Hydrolases"/>
    <property type="match status" value="1"/>
</dbReference>
<comment type="caution">
    <text evidence="3">The sequence shown here is derived from an EMBL/GenBank/DDBJ whole genome shotgun (WGS) entry which is preliminary data.</text>
</comment>
<evidence type="ECO:0000259" key="2">
    <source>
        <dbReference type="Pfam" id="PF00561"/>
    </source>
</evidence>
<gene>
    <name evidence="3" type="ORF">SCWH03_13810</name>
</gene>